<proteinExistence type="predicted"/>
<dbReference type="AlphaFoldDB" id="K3VV58"/>
<accession>K3VV58</accession>
<dbReference type="HOGENOM" id="CLU_1408843_0_0_1"/>
<name>K3VV58_FUSPC</name>
<gene>
    <name evidence="3" type="ORF">FPSE_00274</name>
</gene>
<feature type="region of interest" description="Disordered" evidence="1">
    <location>
        <begin position="152"/>
        <end position="193"/>
    </location>
</feature>
<feature type="compositionally biased region" description="Basic and acidic residues" evidence="1">
    <location>
        <begin position="156"/>
        <end position="165"/>
    </location>
</feature>
<dbReference type="Proteomes" id="UP000007978">
    <property type="component" value="Chromosome 1"/>
</dbReference>
<evidence type="ECO:0000256" key="1">
    <source>
        <dbReference type="SAM" id="MobiDB-lite"/>
    </source>
</evidence>
<feature type="transmembrane region" description="Helical" evidence="2">
    <location>
        <begin position="67"/>
        <end position="89"/>
    </location>
</feature>
<dbReference type="eggNOG" id="ENOG502T1R5">
    <property type="taxonomic scope" value="Eukaryota"/>
</dbReference>
<keyword evidence="2" id="KW-1133">Transmembrane helix</keyword>
<dbReference type="OrthoDB" id="5414836at2759"/>
<keyword evidence="2" id="KW-0472">Membrane</keyword>
<evidence type="ECO:0000313" key="4">
    <source>
        <dbReference type="Proteomes" id="UP000007978"/>
    </source>
</evidence>
<keyword evidence="2" id="KW-0812">Transmembrane</keyword>
<organism evidence="3 4">
    <name type="scientific">Fusarium pseudograminearum (strain CS3096)</name>
    <name type="common">Wheat and barley crown-rot fungus</name>
    <dbReference type="NCBI Taxonomy" id="1028729"/>
    <lineage>
        <taxon>Eukaryota</taxon>
        <taxon>Fungi</taxon>
        <taxon>Dikarya</taxon>
        <taxon>Ascomycota</taxon>
        <taxon>Pezizomycotina</taxon>
        <taxon>Sordariomycetes</taxon>
        <taxon>Hypocreomycetidae</taxon>
        <taxon>Hypocreales</taxon>
        <taxon>Nectriaceae</taxon>
        <taxon>Fusarium</taxon>
    </lineage>
</organism>
<dbReference type="EMBL" id="AFNW01000006">
    <property type="protein sequence ID" value="EKJ79589.1"/>
    <property type="molecule type" value="Genomic_DNA"/>
</dbReference>
<evidence type="ECO:0000313" key="3">
    <source>
        <dbReference type="EMBL" id="EKJ79589.1"/>
    </source>
</evidence>
<reference evidence="3 4" key="1">
    <citation type="journal article" date="2012" name="PLoS Pathog.">
        <title>Comparative pathogenomics reveals horizontally acquired novel virulence genes in fungi infecting cereal hosts.</title>
        <authorList>
            <person name="Gardiner D.M."/>
            <person name="McDonald M.C."/>
            <person name="Covarelli L."/>
            <person name="Solomon P.S."/>
            <person name="Rusu A.G."/>
            <person name="Marshall M."/>
            <person name="Kazan K."/>
            <person name="Chakraborty S."/>
            <person name="McDonald B.A."/>
            <person name="Manners J.M."/>
        </authorList>
    </citation>
    <scope>NUCLEOTIDE SEQUENCE [LARGE SCALE GENOMIC DNA]</scope>
    <source>
        <strain evidence="3 4">CS3096</strain>
    </source>
</reference>
<dbReference type="GeneID" id="20358894"/>
<evidence type="ECO:0000256" key="2">
    <source>
        <dbReference type="SAM" id="Phobius"/>
    </source>
</evidence>
<feature type="compositionally biased region" description="Basic and acidic residues" evidence="1">
    <location>
        <begin position="182"/>
        <end position="193"/>
    </location>
</feature>
<keyword evidence="4" id="KW-1185">Reference proteome</keyword>
<protein>
    <submittedName>
        <fullName evidence="3">Uncharacterized protein</fullName>
    </submittedName>
</protein>
<sequence length="193" mass="21536">MVSLLHTANRSGKSWLKTPVNIKRLFIRDVTPTICFDDCRARPWFSPWGLNLSQRLWRPDSKSGPDIATIVGPVVPSVVLLLLVGFLGLRWFKRRRVNKAATGPTLDEEEPGEYKPQLHSDCIIRPTFELEGSVPTVTDDTVHTKHEAEMAANEPAAHEMSGDKKISRKLVGLQVPGGDQVSEDRRDSTDLAE</sequence>
<dbReference type="RefSeq" id="XP_009251669.1">
    <property type="nucleotide sequence ID" value="XM_009253394.1"/>
</dbReference>
<comment type="caution">
    <text evidence="3">The sequence shown here is derived from an EMBL/GenBank/DDBJ whole genome shotgun (WGS) entry which is preliminary data.</text>
</comment>
<dbReference type="KEGG" id="fpu:FPSE_00274"/>